<organism evidence="1 2">
    <name type="scientific">Gloeothece citriformis (strain PCC 7424)</name>
    <name type="common">Cyanothece sp. (strain PCC 7424)</name>
    <dbReference type="NCBI Taxonomy" id="65393"/>
    <lineage>
        <taxon>Bacteria</taxon>
        <taxon>Bacillati</taxon>
        <taxon>Cyanobacteriota</taxon>
        <taxon>Cyanophyceae</taxon>
        <taxon>Oscillatoriophycideae</taxon>
        <taxon>Chroococcales</taxon>
        <taxon>Aphanothecaceae</taxon>
        <taxon>Gloeothece</taxon>
        <taxon>Gloeothece citriformis</taxon>
    </lineage>
</organism>
<gene>
    <name evidence="1" type="ordered locus">PCC7424_2074</name>
</gene>
<reference evidence="2" key="1">
    <citation type="journal article" date="2011" name="MBio">
        <title>Novel metabolic attributes of the genus Cyanothece, comprising a group of unicellular nitrogen-fixing Cyanobacteria.</title>
        <authorList>
            <person name="Bandyopadhyay A."/>
            <person name="Elvitigala T."/>
            <person name="Welsh E."/>
            <person name="Stockel J."/>
            <person name="Liberton M."/>
            <person name="Min H."/>
            <person name="Sherman L.A."/>
            <person name="Pakrasi H.B."/>
        </authorList>
    </citation>
    <scope>NUCLEOTIDE SEQUENCE [LARGE SCALE GENOMIC DNA]</scope>
    <source>
        <strain evidence="2">PCC 7424</strain>
    </source>
</reference>
<dbReference type="KEGG" id="cyc:PCC7424_2074"/>
<protein>
    <submittedName>
        <fullName evidence="1">Uncharacterized protein</fullName>
    </submittedName>
</protein>
<keyword evidence="2" id="KW-1185">Reference proteome</keyword>
<dbReference type="eggNOG" id="ENOG5031YU5">
    <property type="taxonomic scope" value="Bacteria"/>
</dbReference>
<dbReference type="Proteomes" id="UP000002384">
    <property type="component" value="Chromosome"/>
</dbReference>
<dbReference type="EMBL" id="CP001291">
    <property type="protein sequence ID" value="ACK70501.1"/>
    <property type="molecule type" value="Genomic_DNA"/>
</dbReference>
<dbReference type="RefSeq" id="WP_015954107.1">
    <property type="nucleotide sequence ID" value="NC_011729.1"/>
</dbReference>
<dbReference type="AlphaFoldDB" id="B7KF45"/>
<evidence type="ECO:0000313" key="2">
    <source>
        <dbReference type="Proteomes" id="UP000002384"/>
    </source>
</evidence>
<proteinExistence type="predicted"/>
<name>B7KF45_GLOC7</name>
<dbReference type="OrthoDB" id="9836453at2"/>
<evidence type="ECO:0000313" key="1">
    <source>
        <dbReference type="EMBL" id="ACK70501.1"/>
    </source>
</evidence>
<sequence length="189" mass="21352">MTKFKIILGTLLMGIGLWGCSNISEDMSPPMTQVSLQICGDKVIDNQIEKACYSNTTIYWGEISKDDIHLVKMTPKINGKLDYYFVVVSATGCVSDLSEPRPTKTEIVALKSMFSEKISDKLPEVKLSSFIEVEEKKRKLLIEETREKLAFATLLGSQTTYTQPTCQSFRQIQQKLKTTGYKEIVYSLN</sequence>
<dbReference type="HOGENOM" id="CLU_1452210_0_0_3"/>
<accession>B7KF45</accession>